<dbReference type="PROSITE" id="PS51671">
    <property type="entry name" value="ACT"/>
    <property type="match status" value="1"/>
</dbReference>
<evidence type="ECO:0000256" key="2">
    <source>
        <dbReference type="ARBA" id="ARBA00048670"/>
    </source>
</evidence>
<dbReference type="GO" id="GO:0003984">
    <property type="term" value="F:acetolactate synthase activity"/>
    <property type="evidence" value="ECO:0007669"/>
    <property type="project" value="UniProtKB-UniRule"/>
</dbReference>
<comment type="pathway">
    <text evidence="3">Amino-acid biosynthesis; L-valine biosynthesis; L-valine from pyruvate: step 1/4.</text>
</comment>
<dbReference type="GO" id="GO:0009099">
    <property type="term" value="P:L-valine biosynthetic process"/>
    <property type="evidence" value="ECO:0007669"/>
    <property type="project" value="UniProtKB-UniRule"/>
</dbReference>
<evidence type="ECO:0000256" key="1">
    <source>
        <dbReference type="ARBA" id="ARBA00011744"/>
    </source>
</evidence>
<feature type="domain" description="ACT" evidence="5">
    <location>
        <begin position="25"/>
        <end position="99"/>
    </location>
</feature>
<name>A0A402B9C1_9CHLR</name>
<gene>
    <name evidence="6" type="primary">ilvH</name>
    <name evidence="6" type="ORF">KDA_34480</name>
</gene>
<dbReference type="Pfam" id="PF10369">
    <property type="entry name" value="ALS_ss_C"/>
    <property type="match status" value="1"/>
</dbReference>
<feature type="region of interest" description="Disordered" evidence="4">
    <location>
        <begin position="1"/>
        <end position="21"/>
    </location>
</feature>
<dbReference type="UniPathway" id="UPA00049">
    <property type="reaction ID" value="UER00059"/>
</dbReference>
<dbReference type="RefSeq" id="WP_126628236.1">
    <property type="nucleotide sequence ID" value="NZ_BIFT01000001.1"/>
</dbReference>
<comment type="pathway">
    <text evidence="3">Amino-acid biosynthesis; L-isoleucine biosynthesis; L-isoleucine from 2-oxobutanoate: step 1/4.</text>
</comment>
<keyword evidence="3" id="KW-0808">Transferase</keyword>
<dbReference type="OrthoDB" id="9787365at2"/>
<dbReference type="EMBL" id="BIFT01000001">
    <property type="protein sequence ID" value="GCE27964.1"/>
    <property type="molecule type" value="Genomic_DNA"/>
</dbReference>
<keyword evidence="7" id="KW-1185">Reference proteome</keyword>
<accession>A0A402B9C1</accession>
<dbReference type="Pfam" id="PF22629">
    <property type="entry name" value="ACT_AHAS_ss"/>
    <property type="match status" value="1"/>
</dbReference>
<keyword evidence="3" id="KW-0100">Branched-chain amino acid biosynthesis</keyword>
<dbReference type="InterPro" id="IPR027271">
    <property type="entry name" value="Acetolactate_synth/TF_NikR_C"/>
</dbReference>
<dbReference type="InterPro" id="IPR002912">
    <property type="entry name" value="ACT_dom"/>
</dbReference>
<dbReference type="GO" id="GO:1990610">
    <property type="term" value="F:acetolactate synthase regulator activity"/>
    <property type="evidence" value="ECO:0007669"/>
    <property type="project" value="UniProtKB-UniRule"/>
</dbReference>
<comment type="similarity">
    <text evidence="3">Belongs to the acetolactate synthase small subunit family.</text>
</comment>
<dbReference type="InterPro" id="IPR045865">
    <property type="entry name" value="ACT-like_dom_sf"/>
</dbReference>
<dbReference type="NCBIfam" id="TIGR00119">
    <property type="entry name" value="acolac_sm"/>
    <property type="match status" value="1"/>
</dbReference>
<dbReference type="InterPro" id="IPR019455">
    <property type="entry name" value="Acetolactate_synth_ssu_C"/>
</dbReference>
<dbReference type="PANTHER" id="PTHR30239:SF0">
    <property type="entry name" value="ACETOLACTATE SYNTHASE SMALL SUBUNIT 1, CHLOROPLASTIC"/>
    <property type="match status" value="1"/>
</dbReference>
<dbReference type="EC" id="2.2.1.6" evidence="3"/>
<dbReference type="Gene3D" id="3.30.70.260">
    <property type="match status" value="1"/>
</dbReference>
<evidence type="ECO:0000256" key="4">
    <source>
        <dbReference type="SAM" id="MobiDB-lite"/>
    </source>
</evidence>
<keyword evidence="3" id="KW-0028">Amino-acid biosynthesis</keyword>
<dbReference type="PANTHER" id="PTHR30239">
    <property type="entry name" value="ACETOLACTATE SYNTHASE SMALL SUBUNIT"/>
    <property type="match status" value="1"/>
</dbReference>
<reference evidence="7" key="1">
    <citation type="submission" date="2018-12" db="EMBL/GenBank/DDBJ databases">
        <title>Tengunoibacter tsumagoiensis gen. nov., sp. nov., Dictyobacter kobayashii sp. nov., D. alpinus sp. nov., and D. joshuensis sp. nov. and description of Dictyobacteraceae fam. nov. within the order Ktedonobacterales isolated from Tengu-no-mugimeshi.</title>
        <authorList>
            <person name="Wang C.M."/>
            <person name="Zheng Y."/>
            <person name="Sakai Y."/>
            <person name="Toyoda A."/>
            <person name="Minakuchi Y."/>
            <person name="Abe K."/>
            <person name="Yokota A."/>
            <person name="Yabe S."/>
        </authorList>
    </citation>
    <scope>NUCLEOTIDE SEQUENCE [LARGE SCALE GENOMIC DNA]</scope>
    <source>
        <strain evidence="7">Uno16</strain>
    </source>
</reference>
<dbReference type="UniPathway" id="UPA00047">
    <property type="reaction ID" value="UER00055"/>
</dbReference>
<dbReference type="Proteomes" id="UP000287171">
    <property type="component" value="Unassembled WGS sequence"/>
</dbReference>
<evidence type="ECO:0000259" key="5">
    <source>
        <dbReference type="PROSITE" id="PS51671"/>
    </source>
</evidence>
<dbReference type="SUPFAM" id="SSF55021">
    <property type="entry name" value="ACT-like"/>
    <property type="match status" value="2"/>
</dbReference>
<comment type="catalytic activity">
    <reaction evidence="2 3">
        <text>2 pyruvate + H(+) = (2S)-2-acetolactate + CO2</text>
        <dbReference type="Rhea" id="RHEA:25249"/>
        <dbReference type="ChEBI" id="CHEBI:15361"/>
        <dbReference type="ChEBI" id="CHEBI:15378"/>
        <dbReference type="ChEBI" id="CHEBI:16526"/>
        <dbReference type="ChEBI" id="CHEBI:58476"/>
        <dbReference type="EC" id="2.2.1.6"/>
    </reaction>
</comment>
<dbReference type="InterPro" id="IPR054480">
    <property type="entry name" value="AHAS_small-like_ACT"/>
</dbReference>
<comment type="subunit">
    <text evidence="1 3">Dimer of large and small chains.</text>
</comment>
<evidence type="ECO:0000256" key="3">
    <source>
        <dbReference type="RuleBase" id="RU368092"/>
    </source>
</evidence>
<dbReference type="InterPro" id="IPR004789">
    <property type="entry name" value="Acetalactate_synth_ssu"/>
</dbReference>
<evidence type="ECO:0000313" key="7">
    <source>
        <dbReference type="Proteomes" id="UP000287171"/>
    </source>
</evidence>
<proteinExistence type="inferred from homology"/>
<organism evidence="6 7">
    <name type="scientific">Dictyobacter alpinus</name>
    <dbReference type="NCBI Taxonomy" id="2014873"/>
    <lineage>
        <taxon>Bacteria</taxon>
        <taxon>Bacillati</taxon>
        <taxon>Chloroflexota</taxon>
        <taxon>Ktedonobacteria</taxon>
        <taxon>Ktedonobacterales</taxon>
        <taxon>Dictyobacteraceae</taxon>
        <taxon>Dictyobacter</taxon>
    </lineage>
</organism>
<dbReference type="Gene3D" id="3.30.70.1150">
    <property type="entry name" value="ACT-like. Chain A, domain 2"/>
    <property type="match status" value="1"/>
</dbReference>
<comment type="caution">
    <text evidence="6">The sequence shown here is derived from an EMBL/GenBank/DDBJ whole genome shotgun (WGS) entry which is preliminary data.</text>
</comment>
<dbReference type="AlphaFoldDB" id="A0A402B9C1"/>
<comment type="function">
    <text evidence="3">Catalyzes the conversion of 2 pyruvate molecules into acetolactate in the first common step of the biosynthetic pathway of the branched-amino acids such as leucine, isoleucine, and valine.</text>
</comment>
<evidence type="ECO:0000313" key="6">
    <source>
        <dbReference type="EMBL" id="GCE27964.1"/>
    </source>
</evidence>
<protein>
    <recommendedName>
        <fullName evidence="3">Acetolactate synthase small subunit</fullName>
        <shortName evidence="3">AHAS</shortName>
        <shortName evidence="3">ALS</shortName>
        <ecNumber evidence="3">2.2.1.6</ecNumber>
    </recommendedName>
    <alternativeName>
        <fullName evidence="3">Acetohydroxy-acid synthase small subunit</fullName>
    </alternativeName>
</protein>
<sequence>MTNNTATTVRAHHSNAQQGTEKTHTLIITVVDRPGAVDRVVGVLRRRRSMLQSFSLAPDTQTDIFRVTAQVKDAEVVVDHLVAQIRKIIDVQEVTNVTSTQAIQRELVLIQVATANVNTDELIAIGLKAGAAVVDTTPAAMTFEATGSPEEINLILTAFQAYTLHDVVRSGCVAMARMATEK</sequence>
<feature type="compositionally biased region" description="Polar residues" evidence="4">
    <location>
        <begin position="1"/>
        <end position="20"/>
    </location>
</feature>
<dbReference type="GO" id="GO:0005829">
    <property type="term" value="C:cytosol"/>
    <property type="evidence" value="ECO:0007669"/>
    <property type="project" value="TreeGrafter"/>
</dbReference>
<dbReference type="GO" id="GO:0009097">
    <property type="term" value="P:isoleucine biosynthetic process"/>
    <property type="evidence" value="ECO:0007669"/>
    <property type="project" value="UniProtKB-UniRule"/>
</dbReference>